<feature type="region of interest" description="Disordered" evidence="2">
    <location>
        <begin position="203"/>
        <end position="234"/>
    </location>
</feature>
<dbReference type="InterPro" id="IPR039561">
    <property type="entry name" value="Peptidase_M15C"/>
</dbReference>
<dbReference type="EMBL" id="CP011307">
    <property type="protein sequence ID" value="ALP93436.1"/>
    <property type="molecule type" value="Genomic_DNA"/>
</dbReference>
<dbReference type="Proteomes" id="UP000064844">
    <property type="component" value="Chromosome"/>
</dbReference>
<feature type="domain" description="SLH" evidence="4">
    <location>
        <begin position="144"/>
        <end position="207"/>
    </location>
</feature>
<dbReference type="eggNOG" id="COG2247">
    <property type="taxonomic scope" value="Bacteria"/>
</dbReference>
<protein>
    <recommendedName>
        <fullName evidence="4">SLH domain-containing protein</fullName>
    </recommendedName>
</protein>
<dbReference type="PANTHER" id="PTHR43308:SF1">
    <property type="entry name" value="OUTER MEMBRANE PROTEIN ALPHA"/>
    <property type="match status" value="1"/>
</dbReference>
<dbReference type="GO" id="GO:0008233">
    <property type="term" value="F:peptidase activity"/>
    <property type="evidence" value="ECO:0007669"/>
    <property type="project" value="InterPro"/>
</dbReference>
<reference evidence="6" key="2">
    <citation type="submission" date="2015-04" db="EMBL/GenBank/DDBJ databases">
        <title>A butyrogenic pathway from the amino acid lysine in a human gut commensal.</title>
        <authorList>
            <person name="de Vos W.M."/>
            <person name="Bui N.T.P."/>
            <person name="Plugge C.M."/>
            <person name="Ritari J."/>
        </authorList>
    </citation>
    <scope>NUCLEOTIDE SEQUENCE [LARGE SCALE GENOMIC DNA]</scope>
    <source>
        <strain evidence="6">AF211</strain>
    </source>
</reference>
<dbReference type="KEGG" id="ibu:IB211_01043c"/>
<feature type="signal peptide" evidence="3">
    <location>
        <begin position="1"/>
        <end position="23"/>
    </location>
</feature>
<dbReference type="Pfam" id="PF00395">
    <property type="entry name" value="SLH"/>
    <property type="match status" value="2"/>
</dbReference>
<evidence type="ECO:0000259" key="4">
    <source>
        <dbReference type="PROSITE" id="PS51272"/>
    </source>
</evidence>
<evidence type="ECO:0000313" key="6">
    <source>
        <dbReference type="Proteomes" id="UP000064844"/>
    </source>
</evidence>
<evidence type="ECO:0000256" key="1">
    <source>
        <dbReference type="ARBA" id="ARBA00022737"/>
    </source>
</evidence>
<keyword evidence="3" id="KW-0732">Signal</keyword>
<dbReference type="eggNOG" id="COG0791">
    <property type="taxonomic scope" value="Bacteria"/>
</dbReference>
<proteinExistence type="predicted"/>
<feature type="domain" description="SLH" evidence="4">
    <location>
        <begin position="22"/>
        <end position="85"/>
    </location>
</feature>
<dbReference type="InterPro" id="IPR009045">
    <property type="entry name" value="Zn_M74/Hedgehog-like"/>
</dbReference>
<dbReference type="InterPro" id="IPR051465">
    <property type="entry name" value="Cell_Envelope_Struct_Comp"/>
</dbReference>
<name>A0A0S2W267_9FIRM</name>
<keyword evidence="1" id="KW-0677">Repeat</keyword>
<dbReference type="PANTHER" id="PTHR43308">
    <property type="entry name" value="OUTER MEMBRANE PROTEIN ALPHA-RELATED"/>
    <property type="match status" value="1"/>
</dbReference>
<dbReference type="RefSeq" id="WP_058117321.1">
    <property type="nucleotide sequence ID" value="NZ_CP011307.1"/>
</dbReference>
<sequence length="405" mass="43686">MKKTAALLLTLLLSLPLSISALAADYPDLDESHWAYDALIRACELGILGGMPDGTVQPSGTLTWGQYLAMLGRAFYPTVCDAHSGADGHWAMPYYLAACEAGVLQADDFLPVASDKLDMPLLRRDAAVLLSRLLPQEPASPGTGSAFVDWETLPVCYREAVSAVSACGLISGMPDGSFQGEAPLLRADGAVLLLRLSDLRGGAPSAPIPEHEAPAADLPASLPGEQSPSEDPDWRVQGENQAKYLRLFGSADQRRFTTKSEADARMKEVTVPVWHLDPSTGERASSACTFTIHEALADDMTAIFTAIYEDPEQFPIKNIGGYRWTDAAKGEHNCGTAVDINWEENYQIYDSGQVGAGSHWLPGEDPFSIPADGSVVRIFAQYGYSWGGTAWAGSRDYMHFSYMGK</sequence>
<organism evidence="5 6">
    <name type="scientific">Intestinimonas butyriciproducens</name>
    <dbReference type="NCBI Taxonomy" id="1297617"/>
    <lineage>
        <taxon>Bacteria</taxon>
        <taxon>Bacillati</taxon>
        <taxon>Bacillota</taxon>
        <taxon>Clostridia</taxon>
        <taxon>Eubacteriales</taxon>
        <taxon>Intestinimonas</taxon>
    </lineage>
</organism>
<dbReference type="PROSITE" id="PS51272">
    <property type="entry name" value="SLH"/>
    <property type="match status" value="2"/>
</dbReference>
<accession>A0A0S2W267</accession>
<dbReference type="SUPFAM" id="SSF55166">
    <property type="entry name" value="Hedgehog/DD-peptidase"/>
    <property type="match status" value="1"/>
</dbReference>
<evidence type="ECO:0000256" key="3">
    <source>
        <dbReference type="SAM" id="SignalP"/>
    </source>
</evidence>
<feature type="chain" id="PRO_5006606303" description="SLH domain-containing protein" evidence="3">
    <location>
        <begin position="24"/>
        <end position="405"/>
    </location>
</feature>
<reference evidence="5 6" key="1">
    <citation type="journal article" date="2015" name="Nat. Commun.">
        <title>Production of butyrate from lysine and the Amadori product fructoselysine by a human gut commensal.</title>
        <authorList>
            <person name="Bui T.P."/>
            <person name="Ritari J."/>
            <person name="Boeren S."/>
            <person name="de Waard P."/>
            <person name="Plugge C.M."/>
            <person name="de Vos W.M."/>
        </authorList>
    </citation>
    <scope>NUCLEOTIDE SEQUENCE [LARGE SCALE GENOMIC DNA]</scope>
    <source>
        <strain evidence="5 6">AF211</strain>
    </source>
</reference>
<evidence type="ECO:0000256" key="2">
    <source>
        <dbReference type="SAM" id="MobiDB-lite"/>
    </source>
</evidence>
<dbReference type="STRING" id="1297617.IB211_01043c"/>
<dbReference type="Pfam" id="PF13539">
    <property type="entry name" value="Peptidase_M15_4"/>
    <property type="match status" value="1"/>
</dbReference>
<dbReference type="InterPro" id="IPR001119">
    <property type="entry name" value="SLH_dom"/>
</dbReference>
<dbReference type="AlphaFoldDB" id="A0A0S2W267"/>
<evidence type="ECO:0000313" key="5">
    <source>
        <dbReference type="EMBL" id="ALP93436.1"/>
    </source>
</evidence>
<dbReference type="Gene3D" id="3.30.1380.10">
    <property type="match status" value="1"/>
</dbReference>
<keyword evidence="6" id="KW-1185">Reference proteome</keyword>
<gene>
    <name evidence="5" type="ORF">IB211_01043c</name>
</gene>